<evidence type="ECO:0000256" key="1">
    <source>
        <dbReference type="ARBA" id="ARBA00004197"/>
    </source>
</evidence>
<keyword evidence="15" id="KW-1133">Transmembrane helix</keyword>
<dbReference type="OrthoDB" id="10255543at2759"/>
<keyword evidence="8 14" id="KW-0391">Immunity</keyword>
<evidence type="ECO:0000259" key="16">
    <source>
        <dbReference type="SMART" id="SM00328"/>
    </source>
</evidence>
<dbReference type="CTD" id="671"/>
<feature type="disulfide bond" evidence="13">
    <location>
        <begin position="162"/>
        <end position="204"/>
    </location>
</feature>
<keyword evidence="19" id="KW-1185">Reference proteome</keyword>
<dbReference type="AlphaFoldDB" id="A0A8C2VY32"/>
<dbReference type="FunFam" id="3.15.20.10:FF:000001">
    <property type="entry name" value="Phospholipid transfer protein"/>
    <property type="match status" value="1"/>
</dbReference>
<dbReference type="GO" id="GO:0032720">
    <property type="term" value="P:negative regulation of tumor necrosis factor production"/>
    <property type="evidence" value="ECO:0007669"/>
    <property type="project" value="TreeGrafter"/>
</dbReference>
<evidence type="ECO:0000256" key="6">
    <source>
        <dbReference type="ARBA" id="ARBA00022529"/>
    </source>
</evidence>
<dbReference type="OMA" id="WKARKRF"/>
<comment type="subcellular location">
    <subcellularLocation>
        <location evidence="1">Cytoplasmic granule membrane</location>
    </subcellularLocation>
    <subcellularLocation>
        <location evidence="2 14">Secreted</location>
    </subcellularLocation>
</comment>
<evidence type="ECO:0000256" key="15">
    <source>
        <dbReference type="SAM" id="Phobius"/>
    </source>
</evidence>
<evidence type="ECO:0000256" key="2">
    <source>
        <dbReference type="ARBA" id="ARBA00004613"/>
    </source>
</evidence>
<keyword evidence="6 14" id="KW-0929">Antimicrobial</keyword>
<comment type="domain">
    <text evidence="14">The N-terminal region may be exposed to the interior of the granule, whereas the C-terminal portion may be embedded in the membrane. During phagocytosis and degranulation, proteases may be released and activated and cleave BPI at the junction of the N- and C-terminal portions of the molecule, providing controlled release of the N-terminal antibacterial fragment when bacteria are ingested.</text>
</comment>
<dbReference type="GeneTree" id="ENSGT01150000286994"/>
<evidence type="ECO:0000256" key="10">
    <source>
        <dbReference type="ARBA" id="ARBA00023157"/>
    </source>
</evidence>
<accession>A0A8C2VY32</accession>
<keyword evidence="14" id="KW-0732">Signal</keyword>
<dbReference type="CDD" id="cd00025">
    <property type="entry name" value="BPI1"/>
    <property type="match status" value="1"/>
</dbReference>
<evidence type="ECO:0000313" key="19">
    <source>
        <dbReference type="Proteomes" id="UP000694398"/>
    </source>
</evidence>
<dbReference type="GO" id="GO:0001530">
    <property type="term" value="F:lipopolysaccharide binding"/>
    <property type="evidence" value="ECO:0007669"/>
    <property type="project" value="TreeGrafter"/>
</dbReference>
<evidence type="ECO:0000256" key="9">
    <source>
        <dbReference type="ARBA" id="ARBA00023022"/>
    </source>
</evidence>
<proteinExistence type="inferred from homology"/>
<dbReference type="PIRSF" id="PIRSF002417">
    <property type="entry name" value="Lipid_binding_protein"/>
    <property type="match status" value="1"/>
</dbReference>
<feature type="domain" description="Lipid-binding serum glycoprotein N-terminal" evidence="16">
    <location>
        <begin position="35"/>
        <end position="262"/>
    </location>
</feature>
<dbReference type="GO" id="GO:0050829">
    <property type="term" value="P:defense response to Gram-negative bacterium"/>
    <property type="evidence" value="ECO:0007669"/>
    <property type="project" value="UniProtKB-UniRule"/>
</dbReference>
<evidence type="ECO:0000256" key="14">
    <source>
        <dbReference type="RuleBase" id="RU369039"/>
    </source>
</evidence>
<dbReference type="FunFam" id="3.15.10.10:FF:000001">
    <property type="entry name" value="phospholipid transfer protein-like"/>
    <property type="match status" value="1"/>
</dbReference>
<dbReference type="GeneID" id="102012913"/>
<evidence type="ECO:0000256" key="8">
    <source>
        <dbReference type="ARBA" id="ARBA00022859"/>
    </source>
</evidence>
<dbReference type="GO" id="GO:0032715">
    <property type="term" value="P:negative regulation of interleukin-6 production"/>
    <property type="evidence" value="ECO:0007669"/>
    <property type="project" value="TreeGrafter"/>
</dbReference>
<sequence>MARDQDNTLRWATLVVLATVGTALTVTINPGFVIRISQKGLDYVCQQEIPVLQKRLENIKLPNISGSFKMKFLGNGYFSFYRMNVLNFQLPSHQIRLQPNVGLQLSISNAHVIISGKWDAKKNFFKASGDFVLRVEGISISADLKLDSNPASGRVTIACSTCSNSISKVRLHISNSKGVLGWLVRLFRKKVDSLLLKTLNKKICKILTNSVDTDLQRDIQTLPVTSKIDKVAEIDYSLVTAPITTADSLDLPLKGEFFSQAGRSPPPFDPPVMTIPPDHDRMVYLGVSDYFFNTAGLVYYQAGVLKWNLTKNMLPKRSTFHLTTDFLGQFLPQVSQEFPSMDMQLVLSTSSPPYLITQPTGLTFSPNLQAHAFAVLPNSSLASLFMLGMGMNAHMEVGANADRLTAELMMDKLHLQLIHSNVGPFPVELLQDAMNYLLPTVVLPKVNKRLQKGFPLPMPNRVQLSNLVLRSYQDFLLLGADVHLP</sequence>
<gene>
    <name evidence="18" type="primary">BPI</name>
</gene>
<comment type="domain">
    <text evidence="14">The N- and C-terminal barrels adopt an identical fold despite having only 13% of conserved residues.</text>
</comment>
<evidence type="ECO:0000256" key="7">
    <source>
        <dbReference type="ARBA" id="ARBA00022588"/>
    </source>
</evidence>
<dbReference type="Ensembl" id="ENSCLAT00000020343.1">
    <property type="protein sequence ID" value="ENSCLAP00000020148.1"/>
    <property type="gene ID" value="ENSCLAG00000013805.1"/>
</dbReference>
<dbReference type="GO" id="GO:0005615">
    <property type="term" value="C:extracellular space"/>
    <property type="evidence" value="ECO:0007669"/>
    <property type="project" value="UniProtKB-UniRule"/>
</dbReference>
<organism evidence="18 19">
    <name type="scientific">Chinchilla lanigera</name>
    <name type="common">Long-tailed chinchilla</name>
    <name type="synonym">Chinchilla villidera</name>
    <dbReference type="NCBI Taxonomy" id="34839"/>
    <lineage>
        <taxon>Eukaryota</taxon>
        <taxon>Metazoa</taxon>
        <taxon>Chordata</taxon>
        <taxon>Craniata</taxon>
        <taxon>Vertebrata</taxon>
        <taxon>Euteleostomi</taxon>
        <taxon>Mammalia</taxon>
        <taxon>Eutheria</taxon>
        <taxon>Euarchontoglires</taxon>
        <taxon>Glires</taxon>
        <taxon>Rodentia</taxon>
        <taxon>Hystricomorpha</taxon>
        <taxon>Chinchillidae</taxon>
        <taxon>Chinchilla</taxon>
    </lineage>
</organism>
<evidence type="ECO:0000259" key="17">
    <source>
        <dbReference type="SMART" id="SM00329"/>
    </source>
</evidence>
<dbReference type="Gene3D" id="3.15.20.10">
    <property type="entry name" value="Bactericidal permeability-increasing protein, domain 2"/>
    <property type="match status" value="1"/>
</dbReference>
<keyword evidence="15" id="KW-0472">Membrane</keyword>
<dbReference type="RefSeq" id="XP_005392594.1">
    <property type="nucleotide sequence ID" value="XM_005392537.2"/>
</dbReference>
<dbReference type="InterPro" id="IPR017942">
    <property type="entry name" value="Lipid-bd_serum_glycop_N"/>
</dbReference>
<keyword evidence="11 14" id="KW-0325">Glycoprotein</keyword>
<feature type="domain" description="Lipid-binding serum glycoprotein C-terminal" evidence="17">
    <location>
        <begin position="277"/>
        <end position="480"/>
    </location>
</feature>
<keyword evidence="10 13" id="KW-1015">Disulfide bond</keyword>
<dbReference type="RefSeq" id="XP_013373828.1">
    <property type="nucleotide sequence ID" value="XM_013518374.1"/>
</dbReference>
<dbReference type="InterPro" id="IPR001124">
    <property type="entry name" value="Lipid-bd_serum_glycop_C"/>
</dbReference>
<feature type="transmembrane region" description="Helical" evidence="15">
    <location>
        <begin position="12"/>
        <end position="32"/>
    </location>
</feature>
<dbReference type="RefSeq" id="XP_013373830.1">
    <property type="nucleotide sequence ID" value="XM_013518376.1"/>
</dbReference>
<dbReference type="Gene3D" id="3.15.10.10">
    <property type="entry name" value="Bactericidal permeability-increasing protein, domain 1"/>
    <property type="match status" value="1"/>
</dbReference>
<keyword evidence="15" id="KW-0812">Transmembrane</keyword>
<evidence type="ECO:0000256" key="12">
    <source>
        <dbReference type="ARBA" id="ARBA00025943"/>
    </source>
</evidence>
<evidence type="ECO:0000256" key="13">
    <source>
        <dbReference type="PIRSR" id="PIRSR002417-50"/>
    </source>
</evidence>
<comment type="subunit">
    <text evidence="12 14">Monomer. Homodimer; disulfide-linked.</text>
</comment>
<dbReference type="PANTHER" id="PTHR10504">
    <property type="entry name" value="BACTERICIDAL PERMEABILITY-INCREASING BPI PROTEIN-RELATED"/>
    <property type="match status" value="1"/>
</dbReference>
<dbReference type="Proteomes" id="UP000694398">
    <property type="component" value="Unassembled WGS sequence"/>
</dbReference>
<dbReference type="GO" id="GO:0045087">
    <property type="term" value="P:innate immune response"/>
    <property type="evidence" value="ECO:0007669"/>
    <property type="project" value="UniProtKB-UniRule"/>
</dbReference>
<dbReference type="Pfam" id="PF01273">
    <property type="entry name" value="LBP_BPI_CETP"/>
    <property type="match status" value="1"/>
</dbReference>
<dbReference type="InterPro" id="IPR017943">
    <property type="entry name" value="Bactericidal_perm-incr_a/b_dom"/>
</dbReference>
<keyword evidence="5 14" id="KW-0964">Secreted</keyword>
<evidence type="ECO:0000256" key="3">
    <source>
        <dbReference type="ARBA" id="ARBA00007292"/>
    </source>
</evidence>
<evidence type="ECO:0000256" key="11">
    <source>
        <dbReference type="ARBA" id="ARBA00023180"/>
    </source>
</evidence>
<dbReference type="RefSeq" id="XP_013373829.1">
    <property type="nucleotide sequence ID" value="XM_013518375.1"/>
</dbReference>
<dbReference type="GO" id="GO:0032717">
    <property type="term" value="P:negative regulation of interleukin-8 production"/>
    <property type="evidence" value="ECO:0007669"/>
    <property type="project" value="TreeGrafter"/>
</dbReference>
<dbReference type="InterPro" id="IPR032942">
    <property type="entry name" value="BPI/LBP/Plunc"/>
</dbReference>
<name>A0A8C2VY32_CHILA</name>
<dbReference type="InterPro" id="IPR030675">
    <property type="entry name" value="BPI/LBP"/>
</dbReference>
<protein>
    <recommendedName>
        <fullName evidence="4 14">Bactericidal permeability-increasing protein</fullName>
        <shortName evidence="14">BPI</shortName>
    </recommendedName>
</protein>
<keyword evidence="9 14" id="KW-0044">Antibiotic</keyword>
<dbReference type="Pfam" id="PF02886">
    <property type="entry name" value="LBP_BPI_CETP_C"/>
    <property type="match status" value="1"/>
</dbReference>
<dbReference type="SUPFAM" id="SSF55394">
    <property type="entry name" value="Bactericidal permeability-increasing protein, BPI"/>
    <property type="match status" value="2"/>
</dbReference>
<keyword evidence="7 14" id="KW-0399">Innate immunity</keyword>
<dbReference type="SMART" id="SM00328">
    <property type="entry name" value="BPI1"/>
    <property type="match status" value="1"/>
</dbReference>
<dbReference type="CDD" id="cd00026">
    <property type="entry name" value="BPI2"/>
    <property type="match status" value="1"/>
</dbReference>
<dbReference type="GO" id="GO:0043031">
    <property type="term" value="P:negative regulation of macrophage activation"/>
    <property type="evidence" value="ECO:0007669"/>
    <property type="project" value="TreeGrafter"/>
</dbReference>
<dbReference type="GO" id="GO:0031663">
    <property type="term" value="P:lipopolysaccharide-mediated signaling pathway"/>
    <property type="evidence" value="ECO:0007669"/>
    <property type="project" value="TreeGrafter"/>
</dbReference>
<reference evidence="18" key="1">
    <citation type="submission" date="2025-05" db="UniProtKB">
        <authorList>
            <consortium name="Ensembl"/>
        </authorList>
    </citation>
    <scope>IDENTIFICATION</scope>
</reference>
<evidence type="ECO:0000256" key="4">
    <source>
        <dbReference type="ARBA" id="ARBA00017827"/>
    </source>
</evidence>
<dbReference type="Ensembl" id="ENSCLAT00000020344.1">
    <property type="protein sequence ID" value="ENSCLAP00000020149.1"/>
    <property type="gene ID" value="ENSCLAG00000013805.1"/>
</dbReference>
<dbReference type="PANTHER" id="PTHR10504:SF84">
    <property type="entry name" value="BACTERICIDAL PERMEABILITY-INCREASING PROTEIN"/>
    <property type="match status" value="1"/>
</dbReference>
<evidence type="ECO:0000313" key="18">
    <source>
        <dbReference type="Ensembl" id="ENSCLAP00000020149.1"/>
    </source>
</evidence>
<comment type="similarity">
    <text evidence="3">Belongs to the BPI/LBP/Plunc superfamily. BPI/LBP family.</text>
</comment>
<dbReference type="SMART" id="SM00329">
    <property type="entry name" value="BPI2"/>
    <property type="match status" value="1"/>
</dbReference>
<evidence type="ECO:0000256" key="5">
    <source>
        <dbReference type="ARBA" id="ARBA00022525"/>
    </source>
</evidence>
<comment type="function">
    <text evidence="14">The cytotoxic action of BPI is limited to many species of Gram-negative bacteria; this specificity may be explained by a strong affinity of the very basic N-terminal half for the negatively charged lipopolysaccharides that are unique to the Gram-negative bacterial outer envelope.</text>
</comment>